<organism evidence="2 3">
    <name type="scientific">Roseovarius mucosus DSM 17069</name>
    <dbReference type="NCBI Taxonomy" id="1288298"/>
    <lineage>
        <taxon>Bacteria</taxon>
        <taxon>Pseudomonadati</taxon>
        <taxon>Pseudomonadota</taxon>
        <taxon>Alphaproteobacteria</taxon>
        <taxon>Rhodobacterales</taxon>
        <taxon>Roseobacteraceae</taxon>
        <taxon>Roseovarius</taxon>
    </lineage>
</organism>
<dbReference type="RefSeq" id="WP_037239049.1">
    <property type="nucleotide sequence ID" value="NZ_KN293989.1"/>
</dbReference>
<gene>
    <name evidence="2" type="ORF">rosmuc_04053</name>
</gene>
<dbReference type="Pfam" id="PF07929">
    <property type="entry name" value="PRiA4_ORF3"/>
    <property type="match status" value="1"/>
</dbReference>
<accession>A0A0A0HGX6</accession>
<dbReference type="PATRIC" id="fig|1288298.3.peg.4053"/>
<dbReference type="AlphaFoldDB" id="A0A0A0HGX6"/>
<dbReference type="OrthoDB" id="9816539at2"/>
<evidence type="ECO:0000313" key="2">
    <source>
        <dbReference type="EMBL" id="KGM85944.1"/>
    </source>
</evidence>
<evidence type="ECO:0000313" key="3">
    <source>
        <dbReference type="Proteomes" id="UP000030021"/>
    </source>
</evidence>
<comment type="caution">
    <text evidence="2">The sequence shown here is derived from an EMBL/GenBank/DDBJ whole genome shotgun (WGS) entry which is preliminary data.</text>
</comment>
<dbReference type="InterPro" id="IPR012912">
    <property type="entry name" value="Plasmid_pRiA4b_Orf3-like"/>
</dbReference>
<reference evidence="2 3" key="1">
    <citation type="submission" date="2013-01" db="EMBL/GenBank/DDBJ databases">
        <authorList>
            <person name="Fiebig A."/>
            <person name="Goeker M."/>
            <person name="Klenk H.-P.P."/>
        </authorList>
    </citation>
    <scope>NUCLEOTIDE SEQUENCE [LARGE SCALE GENOMIC DNA]</scope>
    <source>
        <strain evidence="2 3">DSM 17069</strain>
    </source>
</reference>
<feature type="domain" description="Plasmid pRiA4b Orf3-like" evidence="1">
    <location>
        <begin position="7"/>
        <end position="136"/>
    </location>
</feature>
<dbReference type="eggNOG" id="COG4974">
    <property type="taxonomic scope" value="Bacteria"/>
</dbReference>
<evidence type="ECO:0000259" key="1">
    <source>
        <dbReference type="Pfam" id="PF07929"/>
    </source>
</evidence>
<dbReference type="EMBL" id="AONH01000025">
    <property type="protein sequence ID" value="KGM85944.1"/>
    <property type="molecule type" value="Genomic_DNA"/>
</dbReference>
<dbReference type="HOGENOM" id="CLU_085055_2_0_5"/>
<dbReference type="PANTHER" id="PTHR41878">
    <property type="entry name" value="LEXA REPRESSOR-RELATED"/>
    <property type="match status" value="1"/>
</dbReference>
<sequence length="219" mass="24779">MSSASPIYQLKVRLLGLSPMIWRRVLVSDSTTLRELHGILQVAMGWEGIHLFLFEVHAVQYGSLELHAGNPDVSLQQFGFRENERFSYVYDMGNNWEHEIRVEAINPPPKKTYPACIGGSGACPPEDCGGVYGYLERRDEADGYDAWNDMGVMVGFLEDVVAANAPNRPVSDFMSDEVEAAMERMVARKPFVDGKFSRGAVNKRFRSGDHRDLMRQQMW</sequence>
<protein>
    <submittedName>
        <fullName evidence="2">Plasmid pRiA4b ORF-3-like protein</fullName>
    </submittedName>
</protein>
<proteinExistence type="predicted"/>
<dbReference type="Gene3D" id="3.10.290.30">
    <property type="entry name" value="MM3350-like"/>
    <property type="match status" value="1"/>
</dbReference>
<dbReference type="SUPFAM" id="SSF159941">
    <property type="entry name" value="MM3350-like"/>
    <property type="match status" value="1"/>
</dbReference>
<name>A0A0A0HGX6_9RHOB</name>
<dbReference type="PANTHER" id="PTHR41878:SF1">
    <property type="entry name" value="TNPR PROTEIN"/>
    <property type="match status" value="1"/>
</dbReference>
<dbReference type="Proteomes" id="UP000030021">
    <property type="component" value="Unassembled WGS sequence"/>
</dbReference>
<dbReference type="InterPro" id="IPR024047">
    <property type="entry name" value="MM3350-like_sf"/>
</dbReference>